<evidence type="ECO:0000313" key="3">
    <source>
        <dbReference type="EMBL" id="PWB01934.1"/>
    </source>
</evidence>
<dbReference type="Gene3D" id="3.40.30.10">
    <property type="entry name" value="Glutaredoxin"/>
    <property type="match status" value="1"/>
</dbReference>
<dbReference type="InterPro" id="IPR036249">
    <property type="entry name" value="Thioredoxin-like_sf"/>
</dbReference>
<sequence length="295" mass="33503">MKIKRLLLCLMVFLGVSLGAKADTYFQYPIVPDSIKLFQSRCDYMARHFWDFCELKKAFSAKHKMAQEFNVYISILRNATPDSAIASVNRFTKKLEKQPADQLFMAECAENLLYGDTAEMWIDELYLPFAEAVASNKRIDKASKARFAHQAKILKNSMTGKRFASLPYTTREGQSRNLDSDSAQVLVVFFNDPDCDDCNMARIRLDADISMTELISEGKAKIVAISLTEPSDEWKQSVGSYPSAWSVGANPDADLTVDLRNGTPDFYIIDKNHNVRFKHLTIDQVLDVARQLKKR</sequence>
<proteinExistence type="predicted"/>
<dbReference type="GeneID" id="82526347"/>
<organism evidence="3 4">
    <name type="scientific">Duncaniella muris</name>
    <dbReference type="NCBI Taxonomy" id="2094150"/>
    <lineage>
        <taxon>Bacteria</taxon>
        <taxon>Pseudomonadati</taxon>
        <taxon>Bacteroidota</taxon>
        <taxon>Bacteroidia</taxon>
        <taxon>Bacteroidales</taxon>
        <taxon>Muribaculaceae</taxon>
        <taxon>Duncaniella</taxon>
    </lineage>
</organism>
<dbReference type="Proteomes" id="UP000244905">
    <property type="component" value="Unassembled WGS sequence"/>
</dbReference>
<gene>
    <name evidence="3" type="ORF">C5O23_08310</name>
</gene>
<accession>A0A2V1IMQ3</accession>
<name>A0A2V1IMQ3_9BACT</name>
<keyword evidence="4" id="KW-1185">Reference proteome</keyword>
<keyword evidence="1" id="KW-0732">Signal</keyword>
<dbReference type="EMBL" id="PUEC01000017">
    <property type="protein sequence ID" value="PWB01934.1"/>
    <property type="molecule type" value="Genomic_DNA"/>
</dbReference>
<feature type="domain" description="DUF5106" evidence="2">
    <location>
        <begin position="24"/>
        <end position="155"/>
    </location>
</feature>
<comment type="caution">
    <text evidence="3">The sequence shown here is derived from an EMBL/GenBank/DDBJ whole genome shotgun (WGS) entry which is preliminary data.</text>
</comment>
<evidence type="ECO:0000313" key="4">
    <source>
        <dbReference type="Proteomes" id="UP000244905"/>
    </source>
</evidence>
<protein>
    <submittedName>
        <fullName evidence="3">DUF5106 domain-containing protein</fullName>
    </submittedName>
</protein>
<evidence type="ECO:0000256" key="1">
    <source>
        <dbReference type="SAM" id="SignalP"/>
    </source>
</evidence>
<feature type="signal peptide" evidence="1">
    <location>
        <begin position="1"/>
        <end position="22"/>
    </location>
</feature>
<evidence type="ECO:0000259" key="2">
    <source>
        <dbReference type="Pfam" id="PF17127"/>
    </source>
</evidence>
<dbReference type="AlphaFoldDB" id="A0A2V1IMQ3"/>
<dbReference type="InterPro" id="IPR033395">
    <property type="entry name" value="DUF5106"/>
</dbReference>
<dbReference type="Pfam" id="PF17127">
    <property type="entry name" value="DUF5106"/>
    <property type="match status" value="1"/>
</dbReference>
<reference evidence="4" key="1">
    <citation type="submission" date="2018-02" db="EMBL/GenBank/DDBJ databases">
        <authorList>
            <person name="Clavel T."/>
            <person name="Strowig T."/>
        </authorList>
    </citation>
    <scope>NUCLEOTIDE SEQUENCE [LARGE SCALE GENOMIC DNA]</scope>
    <source>
        <strain evidence="4">DSM 103720</strain>
    </source>
</reference>
<dbReference type="SUPFAM" id="SSF52833">
    <property type="entry name" value="Thioredoxin-like"/>
    <property type="match status" value="1"/>
</dbReference>
<dbReference type="RefSeq" id="WP_107032485.1">
    <property type="nucleotide sequence ID" value="NZ_CAJSYL010000001.1"/>
</dbReference>
<feature type="chain" id="PRO_5015933770" evidence="1">
    <location>
        <begin position="23"/>
        <end position="295"/>
    </location>
</feature>